<keyword evidence="1" id="KW-0472">Membrane</keyword>
<accession>A0A8J8TCR4</accession>
<keyword evidence="1" id="KW-1133">Transmembrane helix</keyword>
<comment type="caution">
    <text evidence="2">The sequence shown here is derived from an EMBL/GenBank/DDBJ whole genome shotgun (WGS) entry which is preliminary data.</text>
</comment>
<dbReference type="EMBL" id="RKLU01000002">
    <property type="protein sequence ID" value="TQQ82668.1"/>
    <property type="molecule type" value="Genomic_DNA"/>
</dbReference>
<name>A0A8J8TCR4_9EURY</name>
<proteinExistence type="predicted"/>
<gene>
    <name evidence="2" type="ORF">EGH24_04255</name>
</gene>
<organism evidence="2 3">
    <name type="scientific">Halonotius terrestris</name>
    <dbReference type="NCBI Taxonomy" id="2487750"/>
    <lineage>
        <taxon>Archaea</taxon>
        <taxon>Methanobacteriati</taxon>
        <taxon>Methanobacteriota</taxon>
        <taxon>Stenosarchaea group</taxon>
        <taxon>Halobacteria</taxon>
        <taxon>Halobacteriales</taxon>
        <taxon>Haloferacaceae</taxon>
        <taxon>Halonotius</taxon>
    </lineage>
</organism>
<evidence type="ECO:0000313" key="2">
    <source>
        <dbReference type="EMBL" id="TQQ82668.1"/>
    </source>
</evidence>
<keyword evidence="3" id="KW-1185">Reference proteome</keyword>
<dbReference type="AlphaFoldDB" id="A0A8J8TCR4"/>
<keyword evidence="1" id="KW-0812">Transmembrane</keyword>
<dbReference type="OrthoDB" id="383148at2157"/>
<sequence length="184" mass="20740">MPVLILAFTAITGILIPEGNYSDEATILVLLVCSGFAAYSYLLVNDTKIFYVQIDPESESPARTHYSNEFELEEGYSEFDAFVNVPKWMNKFILEFDPDSPLEVGLWEVPNDYNENGNTIECSDNAHDFSFILTVGGDVAELGTADRELRIYEKETNSKLTTLTLKSTNTQTDDSYRDQFKNDG</sequence>
<evidence type="ECO:0000313" key="3">
    <source>
        <dbReference type="Proteomes" id="UP000705823"/>
    </source>
</evidence>
<protein>
    <submittedName>
        <fullName evidence="2">Uncharacterized protein</fullName>
    </submittedName>
</protein>
<feature type="transmembrane region" description="Helical" evidence="1">
    <location>
        <begin position="25"/>
        <end position="44"/>
    </location>
</feature>
<dbReference type="Proteomes" id="UP000705823">
    <property type="component" value="Unassembled WGS sequence"/>
</dbReference>
<evidence type="ECO:0000256" key="1">
    <source>
        <dbReference type="SAM" id="Phobius"/>
    </source>
</evidence>
<reference evidence="2" key="1">
    <citation type="submission" date="2019-02" db="EMBL/GenBank/DDBJ databases">
        <title>Halonotius sp. a new haloarchaeum isolated from saline soil.</title>
        <authorList>
            <person name="Duran-Viseras A."/>
            <person name="Sanchez-Porro C."/>
            <person name="Ventosa A."/>
        </authorList>
    </citation>
    <scope>NUCLEOTIDE SEQUENCE</scope>
    <source>
        <strain evidence="2">F15B</strain>
    </source>
</reference>
<dbReference type="RefSeq" id="WP_142978933.1">
    <property type="nucleotide sequence ID" value="NZ_RKLU01000002.1"/>
</dbReference>